<reference evidence="10" key="1">
    <citation type="submission" date="2018-03" db="EMBL/GenBank/DDBJ databases">
        <title>Genomic analysis of the strain SH-1 isolated from shrimp intestine.</title>
        <authorList>
            <person name="Kim Y.-S."/>
            <person name="Kim S.-E."/>
            <person name="Kim K.-H."/>
        </authorList>
    </citation>
    <scope>NUCLEOTIDE SEQUENCE [LARGE SCALE GENOMIC DNA]</scope>
    <source>
        <strain evidence="10">SH-1</strain>
    </source>
</reference>
<evidence type="ECO:0000256" key="2">
    <source>
        <dbReference type="ARBA" id="ARBA00022448"/>
    </source>
</evidence>
<feature type="transmembrane region" description="Helical" evidence="7">
    <location>
        <begin position="287"/>
        <end position="312"/>
    </location>
</feature>
<dbReference type="SUPFAM" id="SSF161098">
    <property type="entry name" value="MetI-like"/>
    <property type="match status" value="1"/>
</dbReference>
<proteinExistence type="inferred from homology"/>
<protein>
    <submittedName>
        <fullName evidence="9">ABC transporter permease</fullName>
    </submittedName>
</protein>
<evidence type="ECO:0000259" key="8">
    <source>
        <dbReference type="PROSITE" id="PS50928"/>
    </source>
</evidence>
<dbReference type="Gene3D" id="1.10.3720.10">
    <property type="entry name" value="MetI-like"/>
    <property type="match status" value="1"/>
</dbReference>
<dbReference type="PROSITE" id="PS50928">
    <property type="entry name" value="ABC_TM1"/>
    <property type="match status" value="1"/>
</dbReference>
<feature type="transmembrane region" description="Helical" evidence="7">
    <location>
        <begin position="101"/>
        <end position="125"/>
    </location>
</feature>
<dbReference type="GO" id="GO:0005886">
    <property type="term" value="C:plasma membrane"/>
    <property type="evidence" value="ECO:0007669"/>
    <property type="project" value="UniProtKB-SubCell"/>
</dbReference>
<keyword evidence="5 7" id="KW-1133">Transmembrane helix</keyword>
<dbReference type="CDD" id="cd06261">
    <property type="entry name" value="TM_PBP2"/>
    <property type="match status" value="1"/>
</dbReference>
<dbReference type="InterPro" id="IPR045621">
    <property type="entry name" value="BPD_transp_1_N"/>
</dbReference>
<dbReference type="Pfam" id="PF19300">
    <property type="entry name" value="BPD_transp_1_N"/>
    <property type="match status" value="1"/>
</dbReference>
<dbReference type="InterPro" id="IPR000515">
    <property type="entry name" value="MetI-like"/>
</dbReference>
<accession>A0A2S0MNV6</accession>
<dbReference type="AlphaFoldDB" id="A0A2S0MNV6"/>
<gene>
    <name evidence="9" type="ORF">C6Y53_07210</name>
</gene>
<evidence type="ECO:0000256" key="7">
    <source>
        <dbReference type="RuleBase" id="RU363032"/>
    </source>
</evidence>
<dbReference type="InterPro" id="IPR035906">
    <property type="entry name" value="MetI-like_sf"/>
</dbReference>
<keyword evidence="3" id="KW-1003">Cell membrane</keyword>
<evidence type="ECO:0000256" key="4">
    <source>
        <dbReference type="ARBA" id="ARBA00022692"/>
    </source>
</evidence>
<dbReference type="GO" id="GO:0055085">
    <property type="term" value="P:transmembrane transport"/>
    <property type="evidence" value="ECO:0007669"/>
    <property type="project" value="InterPro"/>
</dbReference>
<evidence type="ECO:0000313" key="10">
    <source>
        <dbReference type="Proteomes" id="UP000237655"/>
    </source>
</evidence>
<dbReference type="PANTHER" id="PTHR43163:SF9">
    <property type="entry name" value="ABC TRANSPORTER PERMEASE PROTEIN"/>
    <property type="match status" value="1"/>
</dbReference>
<sequence>MARTILSETLKRIIVLVLVITATFLLVRSAPGDPAEFIAGESASGDPAFIEALRARMGLDKPLIVQLGIYLGDVAVLDLGMSYREGRPVLDMILERLPNTLILAGTAFVMALVMGTAAGFTAAVFRGTWIDRVISLGSVLFFASPYYWVALLAIILFSAKLGWLPSGGTQTIGAGYEGARAVLDYIHHLIMPATASALFTMAIYARLVRASMTDVANTLFVKAAHAKGMVPGRVWFRHVLRTSLLPITTMAGVQAGQLVAGTILTETVFAWPGIGRLMYDSLVARDYNVVIGVFIVTSLIVILANLVVDLLYRFVDPRTRAA</sequence>
<evidence type="ECO:0000313" key="9">
    <source>
        <dbReference type="EMBL" id="AVO37517.1"/>
    </source>
</evidence>
<comment type="similarity">
    <text evidence="7">Belongs to the binding-protein-dependent transport system permease family.</text>
</comment>
<feature type="transmembrane region" description="Helical" evidence="7">
    <location>
        <begin position="145"/>
        <end position="164"/>
    </location>
</feature>
<dbReference type="EMBL" id="CP027665">
    <property type="protein sequence ID" value="AVO37517.1"/>
    <property type="molecule type" value="Genomic_DNA"/>
</dbReference>
<dbReference type="Pfam" id="PF00528">
    <property type="entry name" value="BPD_transp_1"/>
    <property type="match status" value="1"/>
</dbReference>
<dbReference type="PANTHER" id="PTHR43163">
    <property type="entry name" value="DIPEPTIDE TRANSPORT SYSTEM PERMEASE PROTEIN DPPB-RELATED"/>
    <property type="match status" value="1"/>
</dbReference>
<evidence type="ECO:0000256" key="6">
    <source>
        <dbReference type="ARBA" id="ARBA00023136"/>
    </source>
</evidence>
<evidence type="ECO:0000256" key="3">
    <source>
        <dbReference type="ARBA" id="ARBA00022475"/>
    </source>
</evidence>
<dbReference type="Proteomes" id="UP000237655">
    <property type="component" value="Chromosome"/>
</dbReference>
<keyword evidence="10" id="KW-1185">Reference proteome</keyword>
<feature type="domain" description="ABC transmembrane type-1" evidence="8">
    <location>
        <begin position="97"/>
        <end position="312"/>
    </location>
</feature>
<dbReference type="KEGG" id="thas:C6Y53_07210"/>
<dbReference type="RefSeq" id="WP_106471827.1">
    <property type="nucleotide sequence ID" value="NZ_CP027665.1"/>
</dbReference>
<keyword evidence="6 7" id="KW-0472">Membrane</keyword>
<keyword evidence="2 7" id="KW-0813">Transport</keyword>
<keyword evidence="4 7" id="KW-0812">Transmembrane</keyword>
<evidence type="ECO:0000256" key="1">
    <source>
        <dbReference type="ARBA" id="ARBA00004651"/>
    </source>
</evidence>
<comment type="subcellular location">
    <subcellularLocation>
        <location evidence="1 7">Cell membrane</location>
        <topology evidence="1 7">Multi-pass membrane protein</topology>
    </subcellularLocation>
</comment>
<organism evidence="9 10">
    <name type="scientific">Pukyongiella litopenaei</name>
    <dbReference type="NCBI Taxonomy" id="2605946"/>
    <lineage>
        <taxon>Bacteria</taxon>
        <taxon>Pseudomonadati</taxon>
        <taxon>Pseudomonadota</taxon>
        <taxon>Alphaproteobacteria</taxon>
        <taxon>Rhodobacterales</taxon>
        <taxon>Paracoccaceae</taxon>
        <taxon>Pukyongiella</taxon>
    </lineage>
</organism>
<evidence type="ECO:0000256" key="5">
    <source>
        <dbReference type="ARBA" id="ARBA00022989"/>
    </source>
</evidence>
<name>A0A2S0MNV6_9RHOB</name>
<feature type="transmembrane region" description="Helical" evidence="7">
    <location>
        <begin position="185"/>
        <end position="205"/>
    </location>
</feature>